<reference evidence="12 13" key="1">
    <citation type="submission" date="2019-08" db="EMBL/GenBank/DDBJ databases">
        <title>Deep-cultivation of Planctomycetes and their phenomic and genomic characterization uncovers novel biology.</title>
        <authorList>
            <person name="Wiegand S."/>
            <person name="Jogler M."/>
            <person name="Boedeker C."/>
            <person name="Pinto D."/>
            <person name="Vollmers J."/>
            <person name="Rivas-Marin E."/>
            <person name="Kohn T."/>
            <person name="Peeters S.H."/>
            <person name="Heuer A."/>
            <person name="Rast P."/>
            <person name="Oberbeckmann S."/>
            <person name="Bunk B."/>
            <person name="Jeske O."/>
            <person name="Meyerdierks A."/>
            <person name="Storesund J.E."/>
            <person name="Kallscheuer N."/>
            <person name="Luecker S."/>
            <person name="Lage O.M."/>
            <person name="Pohl T."/>
            <person name="Merkel B.J."/>
            <person name="Hornburger P."/>
            <person name="Mueller R.-W."/>
            <person name="Bruemmer F."/>
            <person name="Labrenz M."/>
            <person name="Spormann A.M."/>
            <person name="Op den Camp H."/>
            <person name="Overmann J."/>
            <person name="Amann R."/>
            <person name="Jetten M.S.M."/>
            <person name="Mascher T."/>
            <person name="Medema M.H."/>
            <person name="Devos D.P."/>
            <person name="Kaster A.-K."/>
            <person name="Ovreas L."/>
            <person name="Rohde M."/>
            <person name="Galperin M.Y."/>
            <person name="Jogler C."/>
        </authorList>
    </citation>
    <scope>NUCLEOTIDE SEQUENCE [LARGE SCALE GENOMIC DNA]</scope>
    <source>
        <strain evidence="12 13">OJF2</strain>
    </source>
</reference>
<evidence type="ECO:0000259" key="10">
    <source>
        <dbReference type="Pfam" id="PF01077"/>
    </source>
</evidence>
<evidence type="ECO:0000256" key="6">
    <source>
        <dbReference type="ARBA" id="ARBA00022723"/>
    </source>
</evidence>
<dbReference type="SUPFAM" id="SSF56014">
    <property type="entry name" value="Nitrite and sulphite reductase 4Fe-4S domain-like"/>
    <property type="match status" value="2"/>
</dbReference>
<dbReference type="InterPro" id="IPR006067">
    <property type="entry name" value="NO2/SO3_Rdtase_4Fe4S_dom"/>
</dbReference>
<comment type="cofactor">
    <cofactor evidence="1">
        <name>siroheme</name>
        <dbReference type="ChEBI" id="CHEBI:60052"/>
    </cofactor>
</comment>
<keyword evidence="5" id="KW-0349">Heme</keyword>
<keyword evidence="4" id="KW-0004">4Fe-4S</keyword>
<evidence type="ECO:0000256" key="3">
    <source>
        <dbReference type="ARBA" id="ARBA00010429"/>
    </source>
</evidence>
<keyword evidence="7 12" id="KW-0560">Oxidoreductase</keyword>
<dbReference type="InterPro" id="IPR045854">
    <property type="entry name" value="NO2/SO3_Rdtase_4Fe4S_sf"/>
</dbReference>
<comment type="similarity">
    <text evidence="3">Belongs to the nitrite and sulfite reductase 4Fe-4S domain family.</text>
</comment>
<accession>A0A5B9VYH4</accession>
<proteinExistence type="inferred from homology"/>
<dbReference type="NCBIfam" id="NF010029">
    <property type="entry name" value="PRK13504.1"/>
    <property type="match status" value="1"/>
</dbReference>
<dbReference type="FunFam" id="3.30.413.10:FF:000014">
    <property type="entry name" value="Sulfite reductase [ferredoxin], chloroplastic"/>
    <property type="match status" value="1"/>
</dbReference>
<dbReference type="GO" id="GO:0051539">
    <property type="term" value="F:4 iron, 4 sulfur cluster binding"/>
    <property type="evidence" value="ECO:0007669"/>
    <property type="project" value="UniProtKB-KW"/>
</dbReference>
<evidence type="ECO:0000256" key="4">
    <source>
        <dbReference type="ARBA" id="ARBA00022485"/>
    </source>
</evidence>
<feature type="domain" description="Nitrite/Sulfite reductase ferredoxin-like" evidence="11">
    <location>
        <begin position="361"/>
        <end position="428"/>
    </location>
</feature>
<dbReference type="PRINTS" id="PR00397">
    <property type="entry name" value="SIROHAEM"/>
</dbReference>
<keyword evidence="13" id="KW-1185">Reference proteome</keyword>
<dbReference type="GO" id="GO:0016002">
    <property type="term" value="F:sulfite reductase activity"/>
    <property type="evidence" value="ECO:0007669"/>
    <property type="project" value="TreeGrafter"/>
</dbReference>
<evidence type="ECO:0000256" key="5">
    <source>
        <dbReference type="ARBA" id="ARBA00022617"/>
    </source>
</evidence>
<evidence type="ECO:0000256" key="2">
    <source>
        <dbReference type="ARBA" id="ARBA00001966"/>
    </source>
</evidence>
<dbReference type="GO" id="GO:0050311">
    <property type="term" value="F:sulfite reductase (ferredoxin) activity"/>
    <property type="evidence" value="ECO:0007669"/>
    <property type="project" value="UniProtKB-EC"/>
</dbReference>
<evidence type="ECO:0000256" key="1">
    <source>
        <dbReference type="ARBA" id="ARBA00001929"/>
    </source>
</evidence>
<dbReference type="PANTHER" id="PTHR11493">
    <property type="entry name" value="SULFITE REDUCTASE [NADPH] SUBUNIT BETA-RELATED"/>
    <property type="match status" value="1"/>
</dbReference>
<dbReference type="GO" id="GO:0000103">
    <property type="term" value="P:sulfate assimilation"/>
    <property type="evidence" value="ECO:0007669"/>
    <property type="project" value="TreeGrafter"/>
</dbReference>
<dbReference type="GO" id="GO:0009337">
    <property type="term" value="C:sulfite reductase complex (NADPH)"/>
    <property type="evidence" value="ECO:0007669"/>
    <property type="project" value="TreeGrafter"/>
</dbReference>
<dbReference type="InterPro" id="IPR005117">
    <property type="entry name" value="NiRdtase/SiRdtase_haem-b_fer"/>
</dbReference>
<dbReference type="RefSeq" id="WP_148592215.1">
    <property type="nucleotide sequence ID" value="NZ_CP042997.1"/>
</dbReference>
<dbReference type="OrthoDB" id="9803707at2"/>
<evidence type="ECO:0000313" key="12">
    <source>
        <dbReference type="EMBL" id="QEH32785.1"/>
    </source>
</evidence>
<keyword evidence="9" id="KW-0411">Iron-sulfur</keyword>
<evidence type="ECO:0000256" key="8">
    <source>
        <dbReference type="ARBA" id="ARBA00023004"/>
    </source>
</evidence>
<protein>
    <submittedName>
        <fullName evidence="12">Sulfite reductase [ferredoxin]</fullName>
        <ecNumber evidence="12">1.8.7.1</ecNumber>
    </submittedName>
</protein>
<dbReference type="GO" id="GO:0046872">
    <property type="term" value="F:metal ion binding"/>
    <property type="evidence" value="ECO:0007669"/>
    <property type="project" value="UniProtKB-KW"/>
</dbReference>
<keyword evidence="8" id="KW-0408">Iron</keyword>
<dbReference type="PANTHER" id="PTHR11493:SF47">
    <property type="entry name" value="SULFITE REDUCTASE [NADPH] SUBUNIT BETA"/>
    <property type="match status" value="1"/>
</dbReference>
<dbReference type="KEGG" id="agv:OJF2_12660"/>
<evidence type="ECO:0000313" key="13">
    <source>
        <dbReference type="Proteomes" id="UP000324233"/>
    </source>
</evidence>
<dbReference type="EMBL" id="CP042997">
    <property type="protein sequence ID" value="QEH32785.1"/>
    <property type="molecule type" value="Genomic_DNA"/>
</dbReference>
<sequence length="595" mass="65610">MTQDSTAPGGSPKPSKAEALKVASGYLKSFVADEIRNGSSHLSEDAAGLLKFHGSYQQDDRDLRKQLSREKKEKAYQFMVRVRMVGGVMTAGQYLACDELARTVGNQTLRITTRQEFQLHGVLKQDLPTTIRTINETLLSTLAACGDVERNVLCCPAPVKDAVRDQLMEDARRWASHAAPRSSAYWEIWLDGEKIESLPPAGPSLVPTAGDDPVEPLLGKTYLPRKFKTAFAFPEDNCTDIHANDLGYLAVVEGGRIVGYNVLVGGGLGTTPSAQKTFPMLAVPLCYVPRDRFLEIGEAVLKVFRDFGNRSDRKRARLKYVIHDWGLPAFRAKVEEYLGRTLDDPKPIEVADVDDHLGWREQGDGKLYLGLPVENGRIKDDGSFRLLCGLRAFFKKYGTPARLTCQQSILLADLDPAWKPEIEDWLEEYGIASVERISTVRRWAMACVALPTCGLAVTESERAMPSFLDELEGELDRIGLGDERLTVRMTGCPNGCARPYNADIGLVGRSAQVGPDGRPGPGKYTIFLGGRTLGDRLNVPFKDYVPYDRLVPELMGVFERFKDDRRPGESFGEFCGRVGNAALGGEVIAEEAAEA</sequence>
<gene>
    <name evidence="12" type="primary">sir</name>
    <name evidence="12" type="ORF">OJF2_12660</name>
</gene>
<feature type="domain" description="Nitrite/sulphite reductase 4Fe-4S" evidence="10">
    <location>
        <begin position="173"/>
        <end position="340"/>
    </location>
</feature>
<dbReference type="GO" id="GO:0020037">
    <property type="term" value="F:heme binding"/>
    <property type="evidence" value="ECO:0007669"/>
    <property type="project" value="InterPro"/>
</dbReference>
<evidence type="ECO:0000256" key="9">
    <source>
        <dbReference type="ARBA" id="ARBA00023014"/>
    </source>
</evidence>
<dbReference type="Pfam" id="PF01077">
    <property type="entry name" value="NIR_SIR"/>
    <property type="match status" value="1"/>
</dbReference>
<organism evidence="12 13">
    <name type="scientific">Aquisphaera giovannonii</name>
    <dbReference type="NCBI Taxonomy" id="406548"/>
    <lineage>
        <taxon>Bacteria</taxon>
        <taxon>Pseudomonadati</taxon>
        <taxon>Planctomycetota</taxon>
        <taxon>Planctomycetia</taxon>
        <taxon>Isosphaerales</taxon>
        <taxon>Isosphaeraceae</taxon>
        <taxon>Aquisphaera</taxon>
    </lineage>
</organism>
<evidence type="ECO:0000259" key="11">
    <source>
        <dbReference type="Pfam" id="PF03460"/>
    </source>
</evidence>
<dbReference type="AlphaFoldDB" id="A0A5B9VYH4"/>
<dbReference type="Gene3D" id="3.30.413.10">
    <property type="entry name" value="Sulfite Reductase Hemoprotein, domain 1"/>
    <property type="match status" value="2"/>
</dbReference>
<keyword evidence="6" id="KW-0479">Metal-binding</keyword>
<feature type="domain" description="Nitrite/Sulfite reductase ferredoxin-like" evidence="11">
    <location>
        <begin position="71"/>
        <end position="135"/>
    </location>
</feature>
<comment type="cofactor">
    <cofactor evidence="2">
        <name>[4Fe-4S] cluster</name>
        <dbReference type="ChEBI" id="CHEBI:49883"/>
    </cofactor>
</comment>
<dbReference type="InterPro" id="IPR036136">
    <property type="entry name" value="Nit/Sulf_reduc_fer-like_dom_sf"/>
</dbReference>
<dbReference type="InterPro" id="IPR006066">
    <property type="entry name" value="NO2/SO3_Rdtase_FeS/sirohaem_BS"/>
</dbReference>
<dbReference type="PROSITE" id="PS00365">
    <property type="entry name" value="NIR_SIR"/>
    <property type="match status" value="1"/>
</dbReference>
<name>A0A5B9VYH4_9BACT</name>
<dbReference type="EC" id="1.8.7.1" evidence="12"/>
<dbReference type="Pfam" id="PF03460">
    <property type="entry name" value="NIR_SIR_ferr"/>
    <property type="match status" value="2"/>
</dbReference>
<evidence type="ECO:0000256" key="7">
    <source>
        <dbReference type="ARBA" id="ARBA00023002"/>
    </source>
</evidence>
<dbReference type="SUPFAM" id="SSF55124">
    <property type="entry name" value="Nitrite/Sulfite reductase N-terminal domain-like"/>
    <property type="match status" value="2"/>
</dbReference>
<dbReference type="InterPro" id="IPR045169">
    <property type="entry name" value="NO2/SO3_Rdtase_4Fe4S_prot"/>
</dbReference>
<dbReference type="Proteomes" id="UP000324233">
    <property type="component" value="Chromosome"/>
</dbReference>